<dbReference type="InterPro" id="IPR020846">
    <property type="entry name" value="MFS_dom"/>
</dbReference>
<accession>A0A9P9D5V3</accession>
<comment type="caution">
    <text evidence="10">The sequence shown here is derived from an EMBL/GenBank/DDBJ whole genome shotgun (WGS) entry which is preliminary data.</text>
</comment>
<feature type="transmembrane region" description="Helical" evidence="8">
    <location>
        <begin position="386"/>
        <end position="404"/>
    </location>
</feature>
<gene>
    <name evidence="10" type="ORF">B0J11DRAFT_146000</name>
</gene>
<dbReference type="AlphaFoldDB" id="A0A9P9D5V3"/>
<comment type="similarity">
    <text evidence="2 7">Belongs to the major facilitator superfamily. Sugar transporter (TC 2.A.1.1) family.</text>
</comment>
<evidence type="ECO:0000256" key="5">
    <source>
        <dbReference type="ARBA" id="ARBA00022989"/>
    </source>
</evidence>
<dbReference type="InterPro" id="IPR036259">
    <property type="entry name" value="MFS_trans_sf"/>
</dbReference>
<feature type="transmembrane region" description="Helical" evidence="8">
    <location>
        <begin position="289"/>
        <end position="311"/>
    </location>
</feature>
<dbReference type="SUPFAM" id="SSF103473">
    <property type="entry name" value="MFS general substrate transporter"/>
    <property type="match status" value="1"/>
</dbReference>
<dbReference type="EMBL" id="JAGMWT010000019">
    <property type="protein sequence ID" value="KAH7113241.1"/>
    <property type="molecule type" value="Genomic_DNA"/>
</dbReference>
<evidence type="ECO:0000256" key="1">
    <source>
        <dbReference type="ARBA" id="ARBA00004141"/>
    </source>
</evidence>
<name>A0A9P9D5V3_9PLEO</name>
<evidence type="ECO:0000256" key="7">
    <source>
        <dbReference type="RuleBase" id="RU003346"/>
    </source>
</evidence>
<dbReference type="GO" id="GO:0016020">
    <property type="term" value="C:membrane"/>
    <property type="evidence" value="ECO:0007669"/>
    <property type="project" value="UniProtKB-SubCell"/>
</dbReference>
<dbReference type="InterPro" id="IPR005828">
    <property type="entry name" value="MFS_sugar_transport-like"/>
</dbReference>
<organism evidence="10 11">
    <name type="scientific">Dendryphion nanum</name>
    <dbReference type="NCBI Taxonomy" id="256645"/>
    <lineage>
        <taxon>Eukaryota</taxon>
        <taxon>Fungi</taxon>
        <taxon>Dikarya</taxon>
        <taxon>Ascomycota</taxon>
        <taxon>Pezizomycotina</taxon>
        <taxon>Dothideomycetes</taxon>
        <taxon>Pleosporomycetidae</taxon>
        <taxon>Pleosporales</taxon>
        <taxon>Torulaceae</taxon>
        <taxon>Dendryphion</taxon>
    </lineage>
</organism>
<protein>
    <submittedName>
        <fullName evidence="10">General substrate transporter</fullName>
    </submittedName>
</protein>
<dbReference type="InterPro" id="IPR050360">
    <property type="entry name" value="MFS_Sugar_Transporters"/>
</dbReference>
<dbReference type="InterPro" id="IPR003663">
    <property type="entry name" value="Sugar/inositol_transpt"/>
</dbReference>
<keyword evidence="6 8" id="KW-0472">Membrane</keyword>
<reference evidence="10" key="1">
    <citation type="journal article" date="2021" name="Nat. Commun.">
        <title>Genetic determinants of endophytism in the Arabidopsis root mycobiome.</title>
        <authorList>
            <person name="Mesny F."/>
            <person name="Miyauchi S."/>
            <person name="Thiergart T."/>
            <person name="Pickel B."/>
            <person name="Atanasova L."/>
            <person name="Karlsson M."/>
            <person name="Huettel B."/>
            <person name="Barry K.W."/>
            <person name="Haridas S."/>
            <person name="Chen C."/>
            <person name="Bauer D."/>
            <person name="Andreopoulos W."/>
            <person name="Pangilinan J."/>
            <person name="LaButti K."/>
            <person name="Riley R."/>
            <person name="Lipzen A."/>
            <person name="Clum A."/>
            <person name="Drula E."/>
            <person name="Henrissat B."/>
            <person name="Kohler A."/>
            <person name="Grigoriev I.V."/>
            <person name="Martin F.M."/>
            <person name="Hacquard S."/>
        </authorList>
    </citation>
    <scope>NUCLEOTIDE SEQUENCE</scope>
    <source>
        <strain evidence="10">MPI-CAGE-CH-0243</strain>
    </source>
</reference>
<feature type="transmembrane region" description="Helical" evidence="8">
    <location>
        <begin position="108"/>
        <end position="126"/>
    </location>
</feature>
<sequence length="535" mass="60980">MAIIGHKEELATDPRLQNIANADGKKWWRKKNLRALYLTLVPCALGVEMTSGYDSSMMNGLQAVPAWDVYFNHPTGSRLGLYNAMYSLGALLAVPFVPFVSDKLGRRWTIISASIIMIIGAALQGASQNYSMFMGSRWLLGFGIPFAIVNASSLIGELAYARERPILTSVFNASWFIGSIVAAGTTYGTFTISSTWAWRIPSILQAFPSSLQIIFMVFCPESPRWLIANDRHEEGYAILQKYHSEGDDGEEFVRLEYAQIKATIAAELENTHKFVWADAWRDPAMRRRFLIAGVTGFFTQWSGNNLISFYLKKILNQVGIMDPRLVQKIILSKTCWDFINGLPIALIAPRFPRRKAFLTCTIGVMCIYITWTVASARREITHSNSAAVAVIVFMFLYSPFYNVGWNALTYTYMVEIFPYAQRSKGIAFEQLTVRLANFFNTYINPIGLDSIGWKYYIFYCVWMIVEISTVYFLFPETYGRTLEELSFMFEGKEKQKEIEKNVEEVLEKERRGSLEEVWGMDAVRKSESNKERQQA</sequence>
<evidence type="ECO:0000256" key="3">
    <source>
        <dbReference type="ARBA" id="ARBA00022448"/>
    </source>
</evidence>
<evidence type="ECO:0000256" key="4">
    <source>
        <dbReference type="ARBA" id="ARBA00022692"/>
    </source>
</evidence>
<proteinExistence type="inferred from homology"/>
<feature type="transmembrane region" description="Helical" evidence="8">
    <location>
        <begin position="35"/>
        <end position="53"/>
    </location>
</feature>
<feature type="transmembrane region" description="Helical" evidence="8">
    <location>
        <begin position="81"/>
        <end position="101"/>
    </location>
</feature>
<dbReference type="GO" id="GO:0005351">
    <property type="term" value="F:carbohydrate:proton symporter activity"/>
    <property type="evidence" value="ECO:0007669"/>
    <property type="project" value="TreeGrafter"/>
</dbReference>
<feature type="domain" description="Major facilitator superfamily (MFS) profile" evidence="9">
    <location>
        <begin position="40"/>
        <end position="478"/>
    </location>
</feature>
<evidence type="ECO:0000259" key="9">
    <source>
        <dbReference type="PROSITE" id="PS50850"/>
    </source>
</evidence>
<keyword evidence="4 8" id="KW-0812">Transmembrane</keyword>
<dbReference type="Proteomes" id="UP000700596">
    <property type="component" value="Unassembled WGS sequence"/>
</dbReference>
<comment type="subcellular location">
    <subcellularLocation>
        <location evidence="1">Membrane</location>
        <topology evidence="1">Multi-pass membrane protein</topology>
    </subcellularLocation>
</comment>
<evidence type="ECO:0000313" key="10">
    <source>
        <dbReference type="EMBL" id="KAH7113241.1"/>
    </source>
</evidence>
<dbReference type="PANTHER" id="PTHR48022">
    <property type="entry name" value="PLASTIDIC GLUCOSE TRANSPORTER 4"/>
    <property type="match status" value="1"/>
</dbReference>
<dbReference type="OrthoDB" id="6133115at2759"/>
<dbReference type="Pfam" id="PF00083">
    <property type="entry name" value="Sugar_tr"/>
    <property type="match status" value="1"/>
</dbReference>
<evidence type="ECO:0000256" key="6">
    <source>
        <dbReference type="ARBA" id="ARBA00023136"/>
    </source>
</evidence>
<dbReference type="PANTHER" id="PTHR48022:SF29">
    <property type="entry name" value="SUGAR TRANSPORTER, PUTATIVE (AFU_ORTHOLOGUE AFUA_6G14500)-RELATED"/>
    <property type="match status" value="1"/>
</dbReference>
<keyword evidence="11" id="KW-1185">Reference proteome</keyword>
<feature type="transmembrane region" description="Helical" evidence="8">
    <location>
        <begin position="138"/>
        <end position="161"/>
    </location>
</feature>
<dbReference type="Gene3D" id="1.20.1250.20">
    <property type="entry name" value="MFS general substrate transporter like domains"/>
    <property type="match status" value="1"/>
</dbReference>
<evidence type="ECO:0000256" key="8">
    <source>
        <dbReference type="SAM" id="Phobius"/>
    </source>
</evidence>
<keyword evidence="5 8" id="KW-1133">Transmembrane helix</keyword>
<dbReference type="PROSITE" id="PS50850">
    <property type="entry name" value="MFS"/>
    <property type="match status" value="1"/>
</dbReference>
<dbReference type="NCBIfam" id="TIGR00879">
    <property type="entry name" value="SP"/>
    <property type="match status" value="1"/>
</dbReference>
<feature type="transmembrane region" description="Helical" evidence="8">
    <location>
        <begin position="455"/>
        <end position="474"/>
    </location>
</feature>
<feature type="transmembrane region" description="Helical" evidence="8">
    <location>
        <begin position="356"/>
        <end position="374"/>
    </location>
</feature>
<feature type="transmembrane region" description="Helical" evidence="8">
    <location>
        <begin position="196"/>
        <end position="218"/>
    </location>
</feature>
<evidence type="ECO:0000256" key="2">
    <source>
        <dbReference type="ARBA" id="ARBA00010992"/>
    </source>
</evidence>
<keyword evidence="3 7" id="KW-0813">Transport</keyword>
<evidence type="ECO:0000313" key="11">
    <source>
        <dbReference type="Proteomes" id="UP000700596"/>
    </source>
</evidence>
<feature type="transmembrane region" description="Helical" evidence="8">
    <location>
        <begin position="173"/>
        <end position="190"/>
    </location>
</feature>
<dbReference type="FunFam" id="1.20.1250.20:FF:000117">
    <property type="entry name" value="MFS hexose transporter"/>
    <property type="match status" value="1"/>
</dbReference>